<dbReference type="Pfam" id="PF00005">
    <property type="entry name" value="ABC_tran"/>
    <property type="match status" value="2"/>
</dbReference>
<dbReference type="GO" id="GO:0016887">
    <property type="term" value="F:ATP hydrolysis activity"/>
    <property type="evidence" value="ECO:0007669"/>
    <property type="project" value="InterPro"/>
</dbReference>
<keyword evidence="7" id="KW-0648">Protein biosynthesis</keyword>
<dbReference type="InterPro" id="IPR023780">
    <property type="entry name" value="Chromo_domain"/>
</dbReference>
<keyword evidence="18" id="KW-1185">Reference proteome</keyword>
<dbReference type="InterPro" id="IPR000953">
    <property type="entry name" value="Chromo/chromo_shadow_dom"/>
</dbReference>
<dbReference type="EC" id="1.14.99.56" evidence="13"/>
<dbReference type="InterPro" id="IPR027417">
    <property type="entry name" value="P-loop_NTPase"/>
</dbReference>
<evidence type="ECO:0000256" key="14">
    <source>
        <dbReference type="SAM" id="MobiDB-lite"/>
    </source>
</evidence>
<keyword evidence="8" id="KW-0378">Hydrolase</keyword>
<comment type="subcellular location">
    <subcellularLocation>
        <location evidence="1">Cytoplasm</location>
    </subcellularLocation>
    <subcellularLocation>
        <location evidence="13">Secreted</location>
    </subcellularLocation>
</comment>
<dbReference type="InterPro" id="IPR015688">
    <property type="entry name" value="eEF3_ABC2_chromodomain-like"/>
</dbReference>
<feature type="repeat" description="HEAT" evidence="12">
    <location>
        <begin position="251"/>
        <end position="289"/>
    </location>
</feature>
<feature type="compositionally biased region" description="Low complexity" evidence="14">
    <location>
        <begin position="1324"/>
        <end position="1333"/>
    </location>
</feature>
<keyword evidence="13" id="KW-0964">Secreted</keyword>
<evidence type="ECO:0000256" key="3">
    <source>
        <dbReference type="ARBA" id="ARBA00011054"/>
    </source>
</evidence>
<dbReference type="Gene3D" id="2.70.50.70">
    <property type="match status" value="1"/>
</dbReference>
<feature type="compositionally biased region" description="Low complexity" evidence="14">
    <location>
        <begin position="1294"/>
        <end position="1310"/>
    </location>
</feature>
<dbReference type="GO" id="GO:0005737">
    <property type="term" value="C:cytoplasm"/>
    <property type="evidence" value="ECO:0007669"/>
    <property type="project" value="UniProtKB-SubCell"/>
</dbReference>
<sequence>MSPVAMATTEENVFTPLFEALRVAPTAPDAKAAADKLAREVSKQGMQSLDEFDVLKTLHAFATNKKSGFERESAAIAFHSFAIILGAPSAPLLLSSLPILFDLYMDKGEVVRAAAASAVKAILKLLPAESTRTVFRKLESILEEGKWRTKVGVLESFKSYVTSARDAVAAELGTTLPKIEAAMHDTKTEVSSAAVKCATSLCATLANPDIIPHIPVLVKCMVNPDAVPACIKALSSTTFVAEVTSPALAVLVPLLLRALNDRSMEVQRRTVVVIDNLVKLVRDPAVAATYLSPLVDGVQKIATGAAFPEVRAFGDAALKTLLKSGASASGPPPVHRDIEAEAAAVLFTMKTMLPDELAIASSKMPNGPKKSKYPALDTTLEFISVQVADLVHGRVFDENSWNRCIALYLSVWINESQAKAFAGNVLSHYLAIDRVKFPRPKTHDDVEGELLCDTLFSLAYGALLLLSHTTLRLIRGRRYGILGTNGSGKSTLMRQLRDSKVENFPPQSELRCVMVEHSLQGEDTSKRILDFVASDPALKHVPKEKIREQLLEVGFDDERQAEIVGGLSGGWKMKLELARAMLYNADLLLLDEPTNHLDRASVAWLEKYLKSKTNVTCLVISHDSGFLDNITTDIIHYESKKLVYYPGNLSRFVEQKPEAKSYYTLAATSVKFSFPPPGSLMGVRSSTRAILKLANCTFTYPGRSKPSLYNVSCALSLSSRVGVVGPNGAGKSTMIKLLTGETVPQEGTVYKHPSLRVGYVSQHATHHIERHLEKTPIQYIQWRFQDGHDRELLEKATRVLTDEEKRVLDQDWVGKDGSKRKLEMIMGRQKLKKTFQYEVKWRELDHKFNTWVARDDLVNKGFTKLVQQFDDLESSREGAGSRETAAHLVRKHLEDIGLDGDIAQYNEISGLSGGQKIKLVIAACLWNNPQICVLDEPSNFLDREALGGLAVAIKEWAGAVVIISHNHEFVSSLCPEIWNVDNGRMTQQGKTAVIEDMLERGKGSGANTPARSRLQSPAVSQAGTPVVSGDENGDVKTVIKKKKKLTRNQIKAQEERRRLRKLRWLSDGGPKPEDTDDEYTSTPARVVRKVLNDGPVDFKDPDIDCSHLGNDGTTAIATVPAGSDVIFQWAYMRFENMQWPSDHQGPVSTYMTSCNGDCSTFSANGARWFKLDADGYDPSSKTWAAAKLIAGNNSWTSTIPADLAPGNYLMRNEIIALHSSPPQWYPSCSQVKVTGSGQGVPSEDEVVTMLDLYTGAVFPDIYADSVSFTIPGPPPVTFNGDSTSGGGGGPPPVNTTGTPASSISSSTPSAVTPPDPTATIANDSNSTSQTSSNCRAVSRKLQRRRLVAY</sequence>
<name>A0A8H5BEK6_9AGAR</name>
<dbReference type="GO" id="GO:0030245">
    <property type="term" value="P:cellulose catabolic process"/>
    <property type="evidence" value="ECO:0007669"/>
    <property type="project" value="UniProtKB-UniRule"/>
</dbReference>
<dbReference type="PANTHER" id="PTHR19211">
    <property type="entry name" value="ATP-BINDING TRANSPORT PROTEIN-RELATED"/>
    <property type="match status" value="1"/>
</dbReference>
<comment type="similarity">
    <text evidence="3">Belongs to the ABC transporter superfamily. ABCF family. EF3 subfamily.</text>
</comment>
<reference evidence="17 18" key="1">
    <citation type="journal article" date="2020" name="ISME J.">
        <title>Uncovering the hidden diversity of litter-decomposition mechanisms in mushroom-forming fungi.</title>
        <authorList>
            <person name="Floudas D."/>
            <person name="Bentzer J."/>
            <person name="Ahren D."/>
            <person name="Johansson T."/>
            <person name="Persson P."/>
            <person name="Tunlid A."/>
        </authorList>
    </citation>
    <scope>NUCLEOTIDE SEQUENCE [LARGE SCALE GENOMIC DNA]</scope>
    <source>
        <strain evidence="17 18">CBS 101986</strain>
    </source>
</reference>
<evidence type="ECO:0000256" key="4">
    <source>
        <dbReference type="ARBA" id="ARBA00022490"/>
    </source>
</evidence>
<evidence type="ECO:0000313" key="17">
    <source>
        <dbReference type="EMBL" id="KAF5321038.1"/>
    </source>
</evidence>
<comment type="domain">
    <text evidence="13">Has a modular structure: an endo-beta-1,4-glucanase catalytic module at the N-terminus, a linker rich in serines and threonines, and a C-terminal carbohydrate-binding module (CBM).</text>
</comment>
<feature type="compositionally biased region" description="Polar residues" evidence="14">
    <location>
        <begin position="1005"/>
        <end position="1023"/>
    </location>
</feature>
<dbReference type="Gene3D" id="2.40.50.990">
    <property type="match status" value="1"/>
</dbReference>
<evidence type="ECO:0000256" key="12">
    <source>
        <dbReference type="PROSITE-ProRule" id="PRU00103"/>
    </source>
</evidence>
<feature type="domain" description="ABC transporter" evidence="16">
    <location>
        <begin position="691"/>
        <end position="1007"/>
    </location>
</feature>
<accession>A0A8H5BEK6</accession>
<dbReference type="GO" id="GO:0005576">
    <property type="term" value="C:extracellular region"/>
    <property type="evidence" value="ECO:0007669"/>
    <property type="project" value="UniProtKB-SubCell"/>
</dbReference>
<keyword evidence="4" id="KW-0963">Cytoplasm</keyword>
<evidence type="ECO:0000256" key="7">
    <source>
        <dbReference type="ARBA" id="ARBA00022768"/>
    </source>
</evidence>
<dbReference type="Proteomes" id="UP000567179">
    <property type="component" value="Unassembled WGS sequence"/>
</dbReference>
<dbReference type="InterPro" id="IPR050611">
    <property type="entry name" value="ABCF"/>
</dbReference>
<dbReference type="SUPFAM" id="SSF54160">
    <property type="entry name" value="Chromo domain-like"/>
    <property type="match status" value="1"/>
</dbReference>
<dbReference type="GO" id="GO:0006338">
    <property type="term" value="P:chromatin remodeling"/>
    <property type="evidence" value="ECO:0007669"/>
    <property type="project" value="UniProtKB-ARBA"/>
</dbReference>
<dbReference type="CDD" id="cd21175">
    <property type="entry name" value="LPMO_AA9"/>
    <property type="match status" value="1"/>
</dbReference>
<feature type="region of interest" description="Disordered" evidence="14">
    <location>
        <begin position="1001"/>
        <end position="1032"/>
    </location>
</feature>
<keyword evidence="13" id="KW-0136">Cellulose degradation</keyword>
<keyword evidence="13" id="KW-1015">Disulfide bond</keyword>
<protein>
    <recommendedName>
        <fullName evidence="13">AA9 family lytic polysaccharide monooxygenase</fullName>
        <ecNumber evidence="13">1.14.99.56</ecNumber>
    </recommendedName>
    <alternativeName>
        <fullName evidence="13">Endo-beta-1,4-glucanase</fullName>
    </alternativeName>
    <alternativeName>
        <fullName evidence="13">Glycosyl hydrolase 61 family protein</fullName>
    </alternativeName>
</protein>
<feature type="domain" description="Chromo" evidence="15">
    <location>
        <begin position="820"/>
        <end position="881"/>
    </location>
</feature>
<dbReference type="PROSITE" id="PS50013">
    <property type="entry name" value="CHROMO_2"/>
    <property type="match status" value="1"/>
</dbReference>
<comment type="catalytic activity">
    <reaction evidence="11">
        <text>ATP + H2O = ADP + phosphate + H(+)</text>
        <dbReference type="Rhea" id="RHEA:13065"/>
        <dbReference type="ChEBI" id="CHEBI:15377"/>
        <dbReference type="ChEBI" id="CHEBI:15378"/>
        <dbReference type="ChEBI" id="CHEBI:30616"/>
        <dbReference type="ChEBI" id="CHEBI:43474"/>
        <dbReference type="ChEBI" id="CHEBI:456216"/>
    </reaction>
</comment>
<feature type="domain" description="ABC transporter" evidence="16">
    <location>
        <begin position="450"/>
        <end position="665"/>
    </location>
</feature>
<dbReference type="GO" id="GO:0003723">
    <property type="term" value="F:RNA binding"/>
    <property type="evidence" value="ECO:0007669"/>
    <property type="project" value="UniProtKB-KW"/>
</dbReference>
<evidence type="ECO:0000256" key="5">
    <source>
        <dbReference type="ARBA" id="ARBA00022737"/>
    </source>
</evidence>
<dbReference type="Gene3D" id="3.40.50.300">
    <property type="entry name" value="P-loop containing nucleotide triphosphate hydrolases"/>
    <property type="match status" value="2"/>
</dbReference>
<evidence type="ECO:0000259" key="16">
    <source>
        <dbReference type="PROSITE" id="PS50893"/>
    </source>
</evidence>
<keyword evidence="6" id="KW-0547">Nucleotide-binding</keyword>
<dbReference type="Pfam" id="PF00385">
    <property type="entry name" value="Chromo"/>
    <property type="match status" value="1"/>
</dbReference>
<keyword evidence="10" id="KW-0694">RNA-binding</keyword>
<dbReference type="PROSITE" id="PS50893">
    <property type="entry name" value="ABC_TRANSPORTER_2"/>
    <property type="match status" value="2"/>
</dbReference>
<dbReference type="FunFam" id="2.40.50.990:FF:000002">
    <property type="entry name" value="mRNA export factor elf1"/>
    <property type="match status" value="1"/>
</dbReference>
<feature type="repeat" description="HEAT" evidence="12">
    <location>
        <begin position="96"/>
        <end position="133"/>
    </location>
</feature>
<dbReference type="InterPro" id="IPR011989">
    <property type="entry name" value="ARM-like"/>
</dbReference>
<dbReference type="InterPro" id="IPR016197">
    <property type="entry name" value="Chromo-like_dom_sf"/>
</dbReference>
<evidence type="ECO:0000259" key="15">
    <source>
        <dbReference type="PROSITE" id="PS50013"/>
    </source>
</evidence>
<dbReference type="Pfam" id="PF24984">
    <property type="entry name" value="HEAT_EF3_GNC1"/>
    <property type="match status" value="1"/>
</dbReference>
<organism evidence="17 18">
    <name type="scientific">Psilocybe cf. subviscida</name>
    <dbReference type="NCBI Taxonomy" id="2480587"/>
    <lineage>
        <taxon>Eukaryota</taxon>
        <taxon>Fungi</taxon>
        <taxon>Dikarya</taxon>
        <taxon>Basidiomycota</taxon>
        <taxon>Agaricomycotina</taxon>
        <taxon>Agaricomycetes</taxon>
        <taxon>Agaricomycetidae</taxon>
        <taxon>Agaricales</taxon>
        <taxon>Agaricineae</taxon>
        <taxon>Strophariaceae</taxon>
        <taxon>Psilocybe</taxon>
    </lineage>
</organism>
<dbReference type="Pfam" id="PF24987">
    <property type="entry name" value="HEAT_EF3_N"/>
    <property type="match status" value="1"/>
</dbReference>
<keyword evidence="5" id="KW-0677">Repeat</keyword>
<gene>
    <name evidence="17" type="ORF">D9619_001984</name>
</gene>
<dbReference type="InterPro" id="IPR005103">
    <property type="entry name" value="AA9_LPMO"/>
</dbReference>
<dbReference type="PANTHER" id="PTHR19211:SF14">
    <property type="entry name" value="ATP-BINDING CASSETTE SUB-FAMILY F MEMBER 1"/>
    <property type="match status" value="1"/>
</dbReference>
<evidence type="ECO:0000256" key="1">
    <source>
        <dbReference type="ARBA" id="ARBA00004496"/>
    </source>
</evidence>
<comment type="catalytic activity">
    <reaction evidence="13">
        <text>[(1-&gt;4)-beta-D-glucosyl]n+m + reduced acceptor + O2 = 4-dehydro-beta-D-glucosyl-[(1-&gt;4)-beta-D-glucosyl]n-1 + [(1-&gt;4)-beta-D-glucosyl]m + acceptor + H2O.</text>
        <dbReference type="EC" id="1.14.99.56"/>
    </reaction>
</comment>
<dbReference type="FunFam" id="3.40.50.300:FF:000193">
    <property type="entry name" value="Probable Elongation factor 3"/>
    <property type="match status" value="1"/>
</dbReference>
<dbReference type="InterPro" id="IPR047038">
    <property type="entry name" value="eEF3_chromodomain-like_sf"/>
</dbReference>
<comment type="function">
    <text evidence="13">Lytic polysaccharide monooxygenase (LMPO) that depolymerizes crystalline and amorphous polysaccharides via the oxidation of scissile alpha- or beta-(1-4)-glycosidic bonds, yielding C1 and/or C4 oxidation products. Catalysis by LPMOs requires the reduction of the active-site copper from Cu(II) to Cu(I) by a reducing agent and H(2)O(2) or O(2) as a cosubstrate.</text>
</comment>
<dbReference type="GO" id="GO:0008810">
    <property type="term" value="F:cellulase activity"/>
    <property type="evidence" value="ECO:0007669"/>
    <property type="project" value="UniProtKB-UniRule"/>
</dbReference>
<evidence type="ECO:0000256" key="6">
    <source>
        <dbReference type="ARBA" id="ARBA00022741"/>
    </source>
</evidence>
<dbReference type="EMBL" id="JAACJJ010000028">
    <property type="protein sequence ID" value="KAF5321038.1"/>
    <property type="molecule type" value="Genomic_DNA"/>
</dbReference>
<dbReference type="InterPro" id="IPR003593">
    <property type="entry name" value="AAA+_ATPase"/>
</dbReference>
<keyword evidence="9" id="KW-0067">ATP-binding</keyword>
<dbReference type="GO" id="GO:0030248">
    <property type="term" value="F:cellulose binding"/>
    <property type="evidence" value="ECO:0007669"/>
    <property type="project" value="UniProtKB-UniRule"/>
</dbReference>
<dbReference type="SMART" id="SM00298">
    <property type="entry name" value="CHROMO"/>
    <property type="match status" value="1"/>
</dbReference>
<dbReference type="CDD" id="cd18626">
    <property type="entry name" value="CD_eEF3"/>
    <property type="match status" value="1"/>
</dbReference>
<dbReference type="GO" id="GO:0003746">
    <property type="term" value="F:translation elongation factor activity"/>
    <property type="evidence" value="ECO:0007669"/>
    <property type="project" value="UniProtKB-KW"/>
</dbReference>
<dbReference type="SUPFAM" id="SSF52540">
    <property type="entry name" value="P-loop containing nucleoside triphosphate hydrolases"/>
    <property type="match status" value="2"/>
</dbReference>
<dbReference type="InterPro" id="IPR017871">
    <property type="entry name" value="ABC_transporter-like_CS"/>
</dbReference>
<dbReference type="PROSITE" id="PS00211">
    <property type="entry name" value="ABC_TRANSPORTER_1"/>
    <property type="match status" value="1"/>
</dbReference>
<comment type="caution">
    <text evidence="17">The sequence shown here is derived from an EMBL/GenBank/DDBJ whole genome shotgun (WGS) entry which is preliminary data.</text>
</comment>
<dbReference type="GO" id="GO:0005524">
    <property type="term" value="F:ATP binding"/>
    <property type="evidence" value="ECO:0007669"/>
    <property type="project" value="UniProtKB-KW"/>
</dbReference>
<dbReference type="SMART" id="SM00382">
    <property type="entry name" value="AAA"/>
    <property type="match status" value="2"/>
</dbReference>
<keyword evidence="13" id="KW-0119">Carbohydrate metabolism</keyword>
<keyword evidence="7" id="KW-0251">Elongation factor</keyword>
<dbReference type="CDD" id="cd03221">
    <property type="entry name" value="ABCF_EF-3"/>
    <property type="match status" value="1"/>
</dbReference>
<feature type="region of interest" description="Disordered" evidence="14">
    <location>
        <begin position="1061"/>
        <end position="1082"/>
    </location>
</feature>
<dbReference type="PROSITE" id="PS50077">
    <property type="entry name" value="HEAT_REPEAT"/>
    <property type="match status" value="2"/>
</dbReference>
<dbReference type="InterPro" id="IPR016024">
    <property type="entry name" value="ARM-type_fold"/>
</dbReference>
<feature type="region of interest" description="Disordered" evidence="14">
    <location>
        <begin position="1273"/>
        <end position="1338"/>
    </location>
</feature>
<evidence type="ECO:0000313" key="18">
    <source>
        <dbReference type="Proteomes" id="UP000567179"/>
    </source>
</evidence>
<evidence type="ECO:0000256" key="13">
    <source>
        <dbReference type="RuleBase" id="RU368122"/>
    </source>
</evidence>
<dbReference type="Gene3D" id="1.25.10.10">
    <property type="entry name" value="Leucine-rich Repeat Variant"/>
    <property type="match status" value="1"/>
</dbReference>
<keyword evidence="13" id="KW-0624">Polysaccharide degradation</keyword>
<evidence type="ECO:0000256" key="10">
    <source>
        <dbReference type="ARBA" id="ARBA00022884"/>
    </source>
</evidence>
<dbReference type="InterPro" id="IPR003439">
    <property type="entry name" value="ABC_transporter-like_ATP-bd"/>
</dbReference>
<evidence type="ECO:0000256" key="11">
    <source>
        <dbReference type="ARBA" id="ARBA00049360"/>
    </source>
</evidence>
<proteinExistence type="inferred from homology"/>
<comment type="pathway">
    <text evidence="2">Protein biosynthesis; polypeptide chain elongation.</text>
</comment>
<dbReference type="SUPFAM" id="SSF48371">
    <property type="entry name" value="ARM repeat"/>
    <property type="match status" value="1"/>
</dbReference>
<evidence type="ECO:0000256" key="8">
    <source>
        <dbReference type="ARBA" id="ARBA00022801"/>
    </source>
</evidence>
<dbReference type="OrthoDB" id="2110130at2759"/>
<evidence type="ECO:0000256" key="9">
    <source>
        <dbReference type="ARBA" id="ARBA00022840"/>
    </source>
</evidence>
<dbReference type="Pfam" id="PF03443">
    <property type="entry name" value="AA9"/>
    <property type="match status" value="1"/>
</dbReference>
<evidence type="ECO:0000256" key="2">
    <source>
        <dbReference type="ARBA" id="ARBA00004815"/>
    </source>
</evidence>
<dbReference type="InterPro" id="IPR021133">
    <property type="entry name" value="HEAT_type_2"/>
</dbReference>